<keyword evidence="3" id="KW-1185">Reference proteome</keyword>
<dbReference type="GeneID" id="41590962"/>
<dbReference type="EMBL" id="CP020477">
    <property type="protein sequence ID" value="ARM76066.1"/>
    <property type="molecule type" value="Genomic_DNA"/>
</dbReference>
<dbReference type="KEGG" id="aman:B6F84_08555"/>
<dbReference type="InterPro" id="IPR001173">
    <property type="entry name" value="Glyco_trans_2-like"/>
</dbReference>
<dbReference type="SUPFAM" id="SSF53448">
    <property type="entry name" value="Nucleotide-diphospho-sugar transferases"/>
    <property type="match status" value="1"/>
</dbReference>
<dbReference type="PANTHER" id="PTHR43685:SF2">
    <property type="entry name" value="GLYCOSYLTRANSFERASE 2-LIKE DOMAIN-CONTAINING PROTEIN"/>
    <property type="match status" value="1"/>
</dbReference>
<evidence type="ECO:0000313" key="3">
    <source>
        <dbReference type="Proteomes" id="UP000193404"/>
    </source>
</evidence>
<dbReference type="CDD" id="cd00761">
    <property type="entry name" value="Glyco_tranf_GTA_type"/>
    <property type="match status" value="1"/>
</dbReference>
<evidence type="ECO:0000259" key="1">
    <source>
        <dbReference type="Pfam" id="PF00535"/>
    </source>
</evidence>
<dbReference type="PANTHER" id="PTHR43685">
    <property type="entry name" value="GLYCOSYLTRANSFERASE"/>
    <property type="match status" value="1"/>
</dbReference>
<name>A0A1W6K0L5_9CREN</name>
<dbReference type="STRING" id="282676.B6F84_08555"/>
<sequence>MSIKVFIPTLGRHTLKQTICSLNKQTYKDFEIILITKNDLTVNDINVIKQSNGYFEEAINLALKNINGDEDLVLFTDDDAIVSEKWIEEHLDFHEKNPNVAIASGKVIGKKWKNYPNSLFMRYKNTEFMKPYNIAFSEYTAFLTKTGLSVDRENIGEKDFEKSLAIAGVNMSLKPKIFEKKQIIEFTLRGSYNETILALQAIKEGYSSATFNKAIVFHQGEESLSRTTNTKIEKYLILEKHTLPFGVNFIFPIDEKLLENFLQIVDDEIPRLGLELALKGIKEKMIPHSFREILKKQKEILDKL</sequence>
<accession>A0A1W6K0L5</accession>
<dbReference type="InterPro" id="IPR050834">
    <property type="entry name" value="Glycosyltransf_2"/>
</dbReference>
<gene>
    <name evidence="2" type="ORF">B6F84_08555</name>
</gene>
<dbReference type="AlphaFoldDB" id="A0A1W6K0L5"/>
<dbReference type="Pfam" id="PF00535">
    <property type="entry name" value="Glycos_transf_2"/>
    <property type="match status" value="1"/>
</dbReference>
<proteinExistence type="predicted"/>
<feature type="domain" description="Glycosyltransferase 2-like" evidence="1">
    <location>
        <begin position="5"/>
        <end position="143"/>
    </location>
</feature>
<dbReference type="Proteomes" id="UP000193404">
    <property type="component" value="Chromosome"/>
</dbReference>
<dbReference type="GO" id="GO:0044010">
    <property type="term" value="P:single-species biofilm formation"/>
    <property type="evidence" value="ECO:0007669"/>
    <property type="project" value="TreeGrafter"/>
</dbReference>
<dbReference type="OrthoDB" id="34704at2157"/>
<dbReference type="Gene3D" id="3.90.550.10">
    <property type="entry name" value="Spore Coat Polysaccharide Biosynthesis Protein SpsA, Chain A"/>
    <property type="match status" value="1"/>
</dbReference>
<reference evidence="2 3" key="1">
    <citation type="submission" date="2017-03" db="EMBL/GenBank/DDBJ databases">
        <title>Sulfur activation and transportation mechanism of thermophilic Archaea Acidianus manzaensis YN-25.</title>
        <authorList>
            <person name="Ma Y."/>
            <person name="Yang Y."/>
            <person name="Xia J."/>
        </authorList>
    </citation>
    <scope>NUCLEOTIDE SEQUENCE [LARGE SCALE GENOMIC DNA]</scope>
    <source>
        <strain evidence="2 3">YN-25</strain>
    </source>
</reference>
<dbReference type="InterPro" id="IPR029044">
    <property type="entry name" value="Nucleotide-diphossugar_trans"/>
</dbReference>
<organism evidence="2 3">
    <name type="scientific">Acidianus manzaensis</name>
    <dbReference type="NCBI Taxonomy" id="282676"/>
    <lineage>
        <taxon>Archaea</taxon>
        <taxon>Thermoproteota</taxon>
        <taxon>Thermoprotei</taxon>
        <taxon>Sulfolobales</taxon>
        <taxon>Sulfolobaceae</taxon>
        <taxon>Acidianus</taxon>
    </lineage>
</organism>
<protein>
    <recommendedName>
        <fullName evidence="1">Glycosyltransferase 2-like domain-containing protein</fullName>
    </recommendedName>
</protein>
<evidence type="ECO:0000313" key="2">
    <source>
        <dbReference type="EMBL" id="ARM76066.1"/>
    </source>
</evidence>
<dbReference type="RefSeq" id="WP_148691848.1">
    <property type="nucleotide sequence ID" value="NZ_CP020477.1"/>
</dbReference>